<name>A0ABT7UFY3_9FIRM</name>
<dbReference type="EMBL" id="JAUDCG010000050">
    <property type="protein sequence ID" value="MDM8157888.1"/>
    <property type="molecule type" value="Genomic_DNA"/>
</dbReference>
<dbReference type="Proteomes" id="UP001529340">
    <property type="component" value="Unassembled WGS sequence"/>
</dbReference>
<gene>
    <name evidence="1" type="ORF">QUV96_09585</name>
</gene>
<evidence type="ECO:0000313" key="1">
    <source>
        <dbReference type="EMBL" id="MDM8157888.1"/>
    </source>
</evidence>
<organism evidence="1 2">
    <name type="scientific">Amedibacillus dolichus</name>
    <dbReference type="NCBI Taxonomy" id="31971"/>
    <lineage>
        <taxon>Bacteria</taxon>
        <taxon>Bacillati</taxon>
        <taxon>Bacillota</taxon>
        <taxon>Erysipelotrichia</taxon>
        <taxon>Erysipelotrichales</taxon>
        <taxon>Erysipelotrichaceae</taxon>
        <taxon>Amedibacillus</taxon>
    </lineage>
</organism>
<reference evidence="1 2" key="3">
    <citation type="submission" date="2023-06" db="EMBL/GenBank/DDBJ databases">
        <authorList>
            <person name="Zeman M."/>
            <person name="Kubasova T."/>
            <person name="Jahodarova E."/>
            <person name="Nykrynova M."/>
            <person name="Rychlik I."/>
        </authorList>
    </citation>
    <scope>NUCLEOTIDE SEQUENCE [LARGE SCALE GENOMIC DNA]</scope>
    <source>
        <strain evidence="1 2">ET39</strain>
    </source>
</reference>
<proteinExistence type="predicted"/>
<comment type="caution">
    <text evidence="1">The sequence shown here is derived from an EMBL/GenBank/DDBJ whole genome shotgun (WGS) entry which is preliminary data.</text>
</comment>
<sequence length="171" mass="19719">MKIETGTKFEVEIEGLTTVMDFVEDRFIFLVKDSFWNDVELQMARTMPLEIDFLYRYDVAVFLLTVGDIDTSDFYFNVQENDWSEALLQEGEPLRCSIVLLDADNLVCLHREVTFSLEDSRQIRASLRRQQEVEFHEGEFDVNASGLMSALEPFEMQPMAQVHAVFGASAK</sequence>
<dbReference type="RefSeq" id="WP_289608330.1">
    <property type="nucleotide sequence ID" value="NZ_JAUDCG010000050.1"/>
</dbReference>
<evidence type="ECO:0000313" key="2">
    <source>
        <dbReference type="Proteomes" id="UP001529340"/>
    </source>
</evidence>
<protein>
    <submittedName>
        <fullName evidence="1">Uncharacterized protein</fullName>
    </submittedName>
</protein>
<keyword evidence="2" id="KW-1185">Reference proteome</keyword>
<reference evidence="1 2" key="1">
    <citation type="submission" date="2023-06" db="EMBL/GenBank/DDBJ databases">
        <title>Identification and characterization of horizontal gene transfer across gut microbiota members of farm animals based on homology search.</title>
        <authorList>
            <person name="Schwarzerova J."/>
            <person name="Nykrynova M."/>
            <person name="Jureckova K."/>
            <person name="Cejkova D."/>
            <person name="Rychlik I."/>
        </authorList>
    </citation>
    <scope>NUCLEOTIDE SEQUENCE [LARGE SCALE GENOMIC DNA]</scope>
    <source>
        <strain evidence="1 2">ET39</strain>
    </source>
</reference>
<accession>A0ABT7UFY3</accession>
<reference evidence="2" key="2">
    <citation type="submission" date="2023-06" db="EMBL/GenBank/DDBJ databases">
        <title>Identification and characterization of horizontal gene transfer across gut microbiota members of farm animals based on homology search.</title>
        <authorList>
            <person name="Zeman M."/>
            <person name="Kubasova T."/>
            <person name="Jahodarova E."/>
            <person name="Nykrynova M."/>
            <person name="Rychlik I."/>
        </authorList>
    </citation>
    <scope>NUCLEOTIDE SEQUENCE [LARGE SCALE GENOMIC DNA]</scope>
    <source>
        <strain evidence="2">ET39</strain>
    </source>
</reference>